<evidence type="ECO:0000259" key="9">
    <source>
        <dbReference type="Pfam" id="PF00535"/>
    </source>
</evidence>
<dbReference type="GO" id="GO:0009103">
    <property type="term" value="P:lipopolysaccharide biosynthetic process"/>
    <property type="evidence" value="ECO:0007669"/>
    <property type="project" value="UniProtKB-KW"/>
</dbReference>
<evidence type="ECO:0000256" key="8">
    <source>
        <dbReference type="SAM" id="Phobius"/>
    </source>
</evidence>
<feature type="transmembrane region" description="Helical" evidence="8">
    <location>
        <begin position="263"/>
        <end position="290"/>
    </location>
</feature>
<evidence type="ECO:0000256" key="2">
    <source>
        <dbReference type="ARBA" id="ARBA00022676"/>
    </source>
</evidence>
<name>D0L0Y4_HALNC</name>
<dbReference type="GO" id="GO:0016757">
    <property type="term" value="F:glycosyltransferase activity"/>
    <property type="evidence" value="ECO:0007669"/>
    <property type="project" value="UniProtKB-KW"/>
</dbReference>
<keyword evidence="4 8" id="KW-0812">Transmembrane</keyword>
<keyword evidence="5" id="KW-0448">Lipopolysaccharide biosynthesis</keyword>
<protein>
    <submittedName>
        <fullName evidence="10">Glycosyl transferase family 2</fullName>
    </submittedName>
</protein>
<sequence>MNDRSVRISCVVPAFNEAANLPNLLTQLSMQLGELSDHWEIIVVDDGSRDRTRAVLAEYADTPGLVVLHFSRNFGKEAALSAGLDRVRGDVCFMLDADLQHPVALMPQMLAAWREGAQMVYFVREHRRDEPFWKRWGSGLLYWLINFGSAVQVPEDAGDFRLLDAKVVAALRALPERNRFMKGLYAWVGFRTQALPYTPEPRLHGKSHFSGRRLLNLALTGLTAFSNVPLRLWSVFGLILALLALIYGGYVTLAYFIDQRPVAGWTTIVAGLMLFGGIQLISIGILGEYLGRVYDEVKQRPRYIVDEQIDNSPFAQEQMATPLPSLIESDSKHG</sequence>
<dbReference type="EMBL" id="CP001801">
    <property type="protein sequence ID" value="ACX96357.1"/>
    <property type="molecule type" value="Genomic_DNA"/>
</dbReference>
<dbReference type="PANTHER" id="PTHR48090:SF3">
    <property type="entry name" value="UNDECAPRENYL-PHOSPHATE 4-DEOXY-4-FORMAMIDO-L-ARABINOSE TRANSFERASE"/>
    <property type="match status" value="1"/>
</dbReference>
<evidence type="ECO:0000256" key="6">
    <source>
        <dbReference type="ARBA" id="ARBA00022989"/>
    </source>
</evidence>
<gene>
    <name evidence="10" type="ordered locus">Hneap_1526</name>
</gene>
<evidence type="ECO:0000256" key="1">
    <source>
        <dbReference type="ARBA" id="ARBA00022475"/>
    </source>
</evidence>
<evidence type="ECO:0000256" key="5">
    <source>
        <dbReference type="ARBA" id="ARBA00022985"/>
    </source>
</evidence>
<evidence type="ECO:0000256" key="4">
    <source>
        <dbReference type="ARBA" id="ARBA00022692"/>
    </source>
</evidence>
<dbReference type="CAZy" id="GT2">
    <property type="family name" value="Glycosyltransferase Family 2"/>
</dbReference>
<evidence type="ECO:0000313" key="10">
    <source>
        <dbReference type="EMBL" id="ACX96357.1"/>
    </source>
</evidence>
<dbReference type="CDD" id="cd04187">
    <property type="entry name" value="DPM1_like_bac"/>
    <property type="match status" value="1"/>
</dbReference>
<dbReference type="Gene3D" id="3.90.550.10">
    <property type="entry name" value="Spore Coat Polysaccharide Biosynthesis Protein SpsA, Chain A"/>
    <property type="match status" value="1"/>
</dbReference>
<evidence type="ECO:0000256" key="3">
    <source>
        <dbReference type="ARBA" id="ARBA00022679"/>
    </source>
</evidence>
<dbReference type="AlphaFoldDB" id="D0L0Y4"/>
<evidence type="ECO:0000313" key="11">
    <source>
        <dbReference type="Proteomes" id="UP000009102"/>
    </source>
</evidence>
<reference evidence="10 11" key="1">
    <citation type="submission" date="2009-10" db="EMBL/GenBank/DDBJ databases">
        <title>Complete sequence of Halothiobacillus neapolitanus c2.</title>
        <authorList>
            <consortium name="US DOE Joint Genome Institute"/>
            <person name="Lucas S."/>
            <person name="Copeland A."/>
            <person name="Lapidus A."/>
            <person name="Glavina del Rio T."/>
            <person name="Tice H."/>
            <person name="Bruce D."/>
            <person name="Goodwin L."/>
            <person name="Pitluck S."/>
            <person name="Davenport K."/>
            <person name="Brettin T."/>
            <person name="Detter J.C."/>
            <person name="Han C."/>
            <person name="Tapia R."/>
            <person name="Larimer F."/>
            <person name="Land M."/>
            <person name="Hauser L."/>
            <person name="Kyrpides N."/>
            <person name="Mikhailova N."/>
            <person name="Kerfeld C."/>
            <person name="Cannon G."/>
            <person name="Heinhort S."/>
        </authorList>
    </citation>
    <scope>NUCLEOTIDE SEQUENCE [LARGE SCALE GENOMIC DNA]</scope>
    <source>
        <strain evidence="11">ATCC 23641 / c2</strain>
    </source>
</reference>
<accession>D0L0Y4</accession>
<dbReference type="InterPro" id="IPR029044">
    <property type="entry name" value="Nucleotide-diphossugar_trans"/>
</dbReference>
<dbReference type="GO" id="GO:0005886">
    <property type="term" value="C:plasma membrane"/>
    <property type="evidence" value="ECO:0007669"/>
    <property type="project" value="TreeGrafter"/>
</dbReference>
<organism evidence="10 11">
    <name type="scientific">Halothiobacillus neapolitanus (strain ATCC 23641 / DSM 15147 / CIP 104769 / NCIMB 8539 / c2)</name>
    <name type="common">Thiobacillus neapolitanus</name>
    <dbReference type="NCBI Taxonomy" id="555778"/>
    <lineage>
        <taxon>Bacteria</taxon>
        <taxon>Pseudomonadati</taxon>
        <taxon>Pseudomonadota</taxon>
        <taxon>Gammaproteobacteria</taxon>
        <taxon>Chromatiales</taxon>
        <taxon>Halothiobacillaceae</taxon>
        <taxon>Halothiobacillus</taxon>
    </lineage>
</organism>
<feature type="transmembrane region" description="Helical" evidence="8">
    <location>
        <begin position="232"/>
        <end position="257"/>
    </location>
</feature>
<keyword evidence="7 8" id="KW-0472">Membrane</keyword>
<feature type="domain" description="Glycosyltransferase 2-like" evidence="9">
    <location>
        <begin position="9"/>
        <end position="147"/>
    </location>
</feature>
<evidence type="ECO:0000256" key="7">
    <source>
        <dbReference type="ARBA" id="ARBA00023136"/>
    </source>
</evidence>
<dbReference type="Proteomes" id="UP000009102">
    <property type="component" value="Chromosome"/>
</dbReference>
<dbReference type="InterPro" id="IPR001173">
    <property type="entry name" value="Glyco_trans_2-like"/>
</dbReference>
<dbReference type="STRING" id="555778.Hneap_1526"/>
<dbReference type="OrthoDB" id="9811884at2"/>
<dbReference type="PANTHER" id="PTHR48090">
    <property type="entry name" value="UNDECAPRENYL-PHOSPHATE 4-DEOXY-4-FORMAMIDO-L-ARABINOSE TRANSFERASE-RELATED"/>
    <property type="match status" value="1"/>
</dbReference>
<keyword evidence="2" id="KW-0328">Glycosyltransferase</keyword>
<keyword evidence="1" id="KW-1003">Cell membrane</keyword>
<dbReference type="RefSeq" id="WP_012824391.1">
    <property type="nucleotide sequence ID" value="NC_013422.1"/>
</dbReference>
<dbReference type="Pfam" id="PF00535">
    <property type="entry name" value="Glycos_transf_2"/>
    <property type="match status" value="1"/>
</dbReference>
<dbReference type="KEGG" id="hna:Hneap_1526"/>
<dbReference type="eggNOG" id="COG0463">
    <property type="taxonomic scope" value="Bacteria"/>
</dbReference>
<dbReference type="InterPro" id="IPR050256">
    <property type="entry name" value="Glycosyltransferase_2"/>
</dbReference>
<keyword evidence="3 10" id="KW-0808">Transferase</keyword>
<keyword evidence="6 8" id="KW-1133">Transmembrane helix</keyword>
<dbReference type="HOGENOM" id="CLU_033536_0_1_6"/>
<dbReference type="SUPFAM" id="SSF53448">
    <property type="entry name" value="Nucleotide-diphospho-sugar transferases"/>
    <property type="match status" value="1"/>
</dbReference>
<proteinExistence type="predicted"/>
<keyword evidence="11" id="KW-1185">Reference proteome</keyword>